<evidence type="ECO:0000313" key="3">
    <source>
        <dbReference type="EMBL" id="VAW71321.1"/>
    </source>
</evidence>
<dbReference type="EMBL" id="UOFJ01000591">
    <property type="protein sequence ID" value="VAW71321.1"/>
    <property type="molecule type" value="Genomic_DNA"/>
</dbReference>
<accession>A0A3B0XUY7</accession>
<feature type="region of interest" description="Disordered" evidence="1">
    <location>
        <begin position="24"/>
        <end position="49"/>
    </location>
</feature>
<evidence type="ECO:0000259" key="2">
    <source>
        <dbReference type="Pfam" id="PF01609"/>
    </source>
</evidence>
<dbReference type="GO" id="GO:0003677">
    <property type="term" value="F:DNA binding"/>
    <property type="evidence" value="ECO:0007669"/>
    <property type="project" value="InterPro"/>
</dbReference>
<sequence length="102" mass="11660">WADSAYRSEEHETILDALDYKSHVHKKGSKKSPLSEKEKRSNTKKSRVRARVEHVFGSISNEQGGMTSHVIGLARTKVKTGMMNVVYNMRRFVMLHKRCLSG</sequence>
<protein>
    <submittedName>
        <fullName evidence="3">Mobile element protein</fullName>
    </submittedName>
</protein>
<dbReference type="GO" id="GO:0004803">
    <property type="term" value="F:transposase activity"/>
    <property type="evidence" value="ECO:0007669"/>
    <property type="project" value="InterPro"/>
</dbReference>
<name>A0A3B0XUY7_9ZZZZ</name>
<proteinExistence type="predicted"/>
<reference evidence="3" key="1">
    <citation type="submission" date="2018-06" db="EMBL/GenBank/DDBJ databases">
        <authorList>
            <person name="Zhirakovskaya E."/>
        </authorList>
    </citation>
    <scope>NUCLEOTIDE SEQUENCE</scope>
</reference>
<dbReference type="Pfam" id="PF01609">
    <property type="entry name" value="DDE_Tnp_1"/>
    <property type="match status" value="1"/>
</dbReference>
<evidence type="ECO:0000256" key="1">
    <source>
        <dbReference type="SAM" id="MobiDB-lite"/>
    </source>
</evidence>
<dbReference type="InterPro" id="IPR002559">
    <property type="entry name" value="Transposase_11"/>
</dbReference>
<feature type="domain" description="Transposase IS4-like" evidence="2">
    <location>
        <begin position="2"/>
        <end position="89"/>
    </location>
</feature>
<gene>
    <name evidence="3" type="ORF">MNBD_GAMMA10-3103</name>
</gene>
<feature type="non-terminal residue" evidence="3">
    <location>
        <position position="1"/>
    </location>
</feature>
<dbReference type="GO" id="GO:0006313">
    <property type="term" value="P:DNA transposition"/>
    <property type="evidence" value="ECO:0007669"/>
    <property type="project" value="InterPro"/>
</dbReference>
<dbReference type="AlphaFoldDB" id="A0A3B0XUY7"/>
<organism evidence="3">
    <name type="scientific">hydrothermal vent metagenome</name>
    <dbReference type="NCBI Taxonomy" id="652676"/>
    <lineage>
        <taxon>unclassified sequences</taxon>
        <taxon>metagenomes</taxon>
        <taxon>ecological metagenomes</taxon>
    </lineage>
</organism>